<dbReference type="OrthoDB" id="62730at2157"/>
<dbReference type="Proteomes" id="UP000009296">
    <property type="component" value="Chromosome"/>
</dbReference>
<name>F8ANS8_METOI</name>
<feature type="domain" description="Resolvase HTH" evidence="1">
    <location>
        <begin position="63"/>
        <end position="100"/>
    </location>
</feature>
<accession>F8ANS8</accession>
<dbReference type="GO" id="GO:0003677">
    <property type="term" value="F:DNA binding"/>
    <property type="evidence" value="ECO:0007669"/>
    <property type="project" value="InterPro"/>
</dbReference>
<evidence type="ECO:0000259" key="1">
    <source>
        <dbReference type="Pfam" id="PF02796"/>
    </source>
</evidence>
<dbReference type="InterPro" id="IPR006120">
    <property type="entry name" value="Resolvase_HTH_dom"/>
</dbReference>
<dbReference type="SUPFAM" id="SSF46689">
    <property type="entry name" value="Homeodomain-like"/>
    <property type="match status" value="1"/>
</dbReference>
<organism evidence="2 3">
    <name type="scientific">Methanothermococcus okinawensis (strain DSM 14208 / JCM 11175 / IH1)</name>
    <dbReference type="NCBI Taxonomy" id="647113"/>
    <lineage>
        <taxon>Archaea</taxon>
        <taxon>Methanobacteriati</taxon>
        <taxon>Methanobacteriota</taxon>
        <taxon>Methanomada group</taxon>
        <taxon>Methanococci</taxon>
        <taxon>Methanococcales</taxon>
        <taxon>Methanococcaceae</taxon>
        <taxon>Methanothermococcus</taxon>
    </lineage>
</organism>
<dbReference type="GeneID" id="10772404"/>
<dbReference type="InterPro" id="IPR009057">
    <property type="entry name" value="Homeodomain-like_sf"/>
</dbReference>
<evidence type="ECO:0000313" key="3">
    <source>
        <dbReference type="Proteomes" id="UP000009296"/>
    </source>
</evidence>
<dbReference type="KEGG" id="mok:Metok_0287"/>
<sequence length="175" mass="21208">MIELKFSHFLRWDEINKLVEKAKNNMVIVKLPLSIYNNPKMTYKIEFMRKNHIIVESENNKRGRKEKLNENIKQEILELYREGYSINKIANMLKLPKSTIFTNVKDDINKIKIEMKKEELTSLVYEYKEYLIKNDLYHPYIESQFMELKVYVDNNDLETAYNKLKEIIEYIKSQK</sequence>
<dbReference type="RefSeq" id="WP_013866463.1">
    <property type="nucleotide sequence ID" value="NC_015636.1"/>
</dbReference>
<reference evidence="2" key="1">
    <citation type="submission" date="2011-05" db="EMBL/GenBank/DDBJ databases">
        <title>Complete sequence of chromosome of Methanothermococcus okinawensis IH1.</title>
        <authorList>
            <consortium name="US DOE Joint Genome Institute"/>
            <person name="Lucas S."/>
            <person name="Han J."/>
            <person name="Lapidus A."/>
            <person name="Cheng J.-F."/>
            <person name="Goodwin L."/>
            <person name="Pitluck S."/>
            <person name="Peters L."/>
            <person name="Mikhailova N."/>
            <person name="Held B."/>
            <person name="Han C."/>
            <person name="Tapia R."/>
            <person name="Land M."/>
            <person name="Hauser L."/>
            <person name="Kyrpides N."/>
            <person name="Ivanova N."/>
            <person name="Pagani I."/>
            <person name="Sieprawska-Lupa M."/>
            <person name="Takai K."/>
            <person name="Miyazaki J."/>
            <person name="Whitman W."/>
            <person name="Woyke T."/>
        </authorList>
    </citation>
    <scope>NUCLEOTIDE SEQUENCE</scope>
    <source>
        <strain evidence="2">IH1</strain>
    </source>
</reference>
<evidence type="ECO:0000313" key="2">
    <source>
        <dbReference type="EMBL" id="AEH06277.1"/>
    </source>
</evidence>
<dbReference type="eggNOG" id="arCOG03352">
    <property type="taxonomic scope" value="Archaea"/>
</dbReference>
<keyword evidence="3" id="KW-1185">Reference proteome</keyword>
<dbReference type="EMBL" id="CP002792">
    <property type="protein sequence ID" value="AEH06277.1"/>
    <property type="molecule type" value="Genomic_DNA"/>
</dbReference>
<dbReference type="AlphaFoldDB" id="F8ANS8"/>
<protein>
    <submittedName>
        <fullName evidence="2">Resolvase helix-turn-helix domain protein</fullName>
    </submittedName>
</protein>
<dbReference type="STRING" id="647113.Metok_0287"/>
<dbReference type="Pfam" id="PF02796">
    <property type="entry name" value="HTH_7"/>
    <property type="match status" value="1"/>
</dbReference>
<dbReference type="HOGENOM" id="CLU_101656_0_0_2"/>
<proteinExistence type="predicted"/>
<dbReference type="Gene3D" id="1.10.10.60">
    <property type="entry name" value="Homeodomain-like"/>
    <property type="match status" value="1"/>
</dbReference>
<gene>
    <name evidence="2" type="ordered locus">Metok_0287</name>
</gene>
<dbReference type="GO" id="GO:0000150">
    <property type="term" value="F:DNA strand exchange activity"/>
    <property type="evidence" value="ECO:0007669"/>
    <property type="project" value="InterPro"/>
</dbReference>